<keyword evidence="5" id="KW-1185">Reference proteome</keyword>
<feature type="region of interest" description="Disordered" evidence="1">
    <location>
        <begin position="1"/>
        <end position="24"/>
    </location>
</feature>
<feature type="domain" description="Putative metallopeptidase" evidence="3">
    <location>
        <begin position="34"/>
        <end position="290"/>
    </location>
</feature>
<dbReference type="RefSeq" id="WP_190042868.1">
    <property type="nucleotide sequence ID" value="NZ_BNBE01000002.1"/>
</dbReference>
<dbReference type="PANTHER" id="PTHR38730:SF1">
    <property type="entry name" value="SLL7028 PROTEIN"/>
    <property type="match status" value="1"/>
</dbReference>
<reference evidence="4" key="1">
    <citation type="journal article" date="2014" name="Int. J. Syst. Evol. Microbiol.">
        <title>Complete genome sequence of Corynebacterium casei LMG S-19264T (=DSM 44701T), isolated from a smear-ripened cheese.</title>
        <authorList>
            <consortium name="US DOE Joint Genome Institute (JGI-PGF)"/>
            <person name="Walter F."/>
            <person name="Albersmeier A."/>
            <person name="Kalinowski J."/>
            <person name="Ruckert C."/>
        </authorList>
    </citation>
    <scope>NUCLEOTIDE SEQUENCE</scope>
    <source>
        <strain evidence="4">JCM 4122</strain>
    </source>
</reference>
<protein>
    <recommendedName>
        <fullName evidence="6">Metal-dependent peptidase</fullName>
    </recommendedName>
</protein>
<evidence type="ECO:0000259" key="2">
    <source>
        <dbReference type="Pfam" id="PF09967"/>
    </source>
</evidence>
<dbReference type="AlphaFoldDB" id="A0A919EQW2"/>
<feature type="compositionally biased region" description="Acidic residues" evidence="1">
    <location>
        <begin position="410"/>
        <end position="420"/>
    </location>
</feature>
<dbReference type="EMBL" id="BNBE01000002">
    <property type="protein sequence ID" value="GHG09347.1"/>
    <property type="molecule type" value="Genomic_DNA"/>
</dbReference>
<sequence>MNTPAGPAAPGTPAAPVGPTAPEAPAEQALDHDKLYAARLYAVRVRPYLATALFALRVVPSRRVPTMGVDRHWRMYVSPAFVDRTPMRELAGVWVHEVAHLLRDHHGRGDRVARDLGPADGEAERLRINIAGDFEINDDIYGDGLPRPAGVLHPRMIRMDTGLLMEDYLRAVRIVPRTREMAWLDCGSGADGRARAWELGPEGADGLSPQEREAVVHRVAQGITGLPGTTPAGWQRWAEQVCHPPQPWRELLGAALRAAVSSAGTGEDYTYRRPARRAASLPSVVLPSLRRTPPRVAVVVDTSGSVSDTELGSALLETAALTRALGGRRDLVTVIACDAAAHTARRLCADADIPLVGGGGTDLRAGFARALRLTPRPDALVVFTDGQTPWPETAPSCRTVVGLFPRPPASDEDGEDEDPVPDGPPSWARVVEIG</sequence>
<feature type="region of interest" description="Disordered" evidence="1">
    <location>
        <begin position="403"/>
        <end position="434"/>
    </location>
</feature>
<evidence type="ECO:0000313" key="4">
    <source>
        <dbReference type="EMBL" id="GHG09347.1"/>
    </source>
</evidence>
<dbReference type="InterPro" id="IPR018698">
    <property type="entry name" value="VWA-like_dom"/>
</dbReference>
<name>A0A919EQW2_STRFL</name>
<dbReference type="Pfam" id="PF13203">
    <property type="entry name" value="DUF2201_N"/>
    <property type="match status" value="1"/>
</dbReference>
<dbReference type="PANTHER" id="PTHR38730">
    <property type="entry name" value="SLL7028 PROTEIN"/>
    <property type="match status" value="1"/>
</dbReference>
<evidence type="ECO:0000259" key="3">
    <source>
        <dbReference type="Pfam" id="PF13203"/>
    </source>
</evidence>
<gene>
    <name evidence="4" type="ORF">GCM10017667_47090</name>
</gene>
<dbReference type="InterPro" id="IPR036465">
    <property type="entry name" value="vWFA_dom_sf"/>
</dbReference>
<evidence type="ECO:0000313" key="5">
    <source>
        <dbReference type="Proteomes" id="UP000632849"/>
    </source>
</evidence>
<accession>A0A919EQW2</accession>
<dbReference type="Gene3D" id="3.40.50.410">
    <property type="entry name" value="von Willebrand factor, type A domain"/>
    <property type="match status" value="1"/>
</dbReference>
<feature type="domain" description="VWA-like" evidence="2">
    <location>
        <begin position="296"/>
        <end position="402"/>
    </location>
</feature>
<organism evidence="4 5">
    <name type="scientific">Streptomyces filamentosus</name>
    <name type="common">Streptomyces roseosporus</name>
    <dbReference type="NCBI Taxonomy" id="67294"/>
    <lineage>
        <taxon>Bacteria</taxon>
        <taxon>Bacillati</taxon>
        <taxon>Actinomycetota</taxon>
        <taxon>Actinomycetes</taxon>
        <taxon>Kitasatosporales</taxon>
        <taxon>Streptomycetaceae</taxon>
        <taxon>Streptomyces</taxon>
    </lineage>
</organism>
<dbReference type="Proteomes" id="UP000632849">
    <property type="component" value="Unassembled WGS sequence"/>
</dbReference>
<evidence type="ECO:0000256" key="1">
    <source>
        <dbReference type="SAM" id="MobiDB-lite"/>
    </source>
</evidence>
<comment type="caution">
    <text evidence="4">The sequence shown here is derived from an EMBL/GenBank/DDBJ whole genome shotgun (WGS) entry which is preliminary data.</text>
</comment>
<dbReference type="SUPFAM" id="SSF53300">
    <property type="entry name" value="vWA-like"/>
    <property type="match status" value="1"/>
</dbReference>
<proteinExistence type="predicted"/>
<dbReference type="InterPro" id="IPR025154">
    <property type="entry name" value="Put_metallopeptidase_dom"/>
</dbReference>
<reference evidence="4" key="2">
    <citation type="submission" date="2020-09" db="EMBL/GenBank/DDBJ databases">
        <authorList>
            <person name="Sun Q."/>
            <person name="Ohkuma M."/>
        </authorList>
    </citation>
    <scope>NUCLEOTIDE SEQUENCE</scope>
    <source>
        <strain evidence="4">JCM 4122</strain>
    </source>
</reference>
<dbReference type="Pfam" id="PF09967">
    <property type="entry name" value="DUF2201"/>
    <property type="match status" value="1"/>
</dbReference>
<evidence type="ECO:0008006" key="6">
    <source>
        <dbReference type="Google" id="ProtNLM"/>
    </source>
</evidence>
<dbReference type="CDD" id="cd00198">
    <property type="entry name" value="vWFA"/>
    <property type="match status" value="1"/>
</dbReference>